<accession>A0A428Z519</accession>
<comment type="caution">
    <text evidence="1">The sequence shown here is derived from an EMBL/GenBank/DDBJ whole genome shotgun (WGS) entry which is preliminary data.</text>
</comment>
<evidence type="ECO:0000313" key="1">
    <source>
        <dbReference type="EMBL" id="RSM81910.1"/>
    </source>
</evidence>
<dbReference type="Proteomes" id="UP000287547">
    <property type="component" value="Unassembled WGS sequence"/>
</dbReference>
<dbReference type="GO" id="GO:1902604">
    <property type="term" value="P:p-aminobenzoyl-glutamate transmembrane transport"/>
    <property type="evidence" value="ECO:0007669"/>
    <property type="project" value="InterPro"/>
</dbReference>
<dbReference type="InterPro" id="IPR004697">
    <property type="entry name" value="AbgT"/>
</dbReference>
<dbReference type="OrthoDB" id="3314392at2"/>
<dbReference type="GO" id="GO:0015558">
    <property type="term" value="F:secondary active p-aminobenzoyl-glutamate transmembrane transporter activity"/>
    <property type="evidence" value="ECO:0007669"/>
    <property type="project" value="InterPro"/>
</dbReference>
<dbReference type="Pfam" id="PF03806">
    <property type="entry name" value="ABG_transport"/>
    <property type="match status" value="1"/>
</dbReference>
<organism evidence="1 2">
    <name type="scientific">Kibdelosporangium aridum</name>
    <dbReference type="NCBI Taxonomy" id="2030"/>
    <lineage>
        <taxon>Bacteria</taxon>
        <taxon>Bacillati</taxon>
        <taxon>Actinomycetota</taxon>
        <taxon>Actinomycetes</taxon>
        <taxon>Pseudonocardiales</taxon>
        <taxon>Pseudonocardiaceae</taxon>
        <taxon>Kibdelosporangium</taxon>
    </lineage>
</organism>
<reference evidence="1 2" key="1">
    <citation type="submission" date="2018-05" db="EMBL/GenBank/DDBJ databases">
        <title>Evolution of GPA BGCs.</title>
        <authorList>
            <person name="Waglechner N."/>
            <person name="Wright G.D."/>
        </authorList>
    </citation>
    <scope>NUCLEOTIDE SEQUENCE [LARGE SCALE GENOMIC DNA]</scope>
    <source>
        <strain evidence="1 2">A82846</strain>
    </source>
</reference>
<dbReference type="AlphaFoldDB" id="A0A428Z519"/>
<dbReference type="EMBL" id="QHKI01000024">
    <property type="protein sequence ID" value="RSM81910.1"/>
    <property type="molecule type" value="Genomic_DNA"/>
</dbReference>
<name>A0A428Z519_KIBAR</name>
<sequence>MAVVVVVLLGVIITERGGLLTALLRVTIGRLPARWLTFSIALSAMTAHVMSEAVTRPFAR</sequence>
<protein>
    <submittedName>
        <fullName evidence="1">Uncharacterized protein</fullName>
    </submittedName>
</protein>
<evidence type="ECO:0000313" key="2">
    <source>
        <dbReference type="Proteomes" id="UP000287547"/>
    </source>
</evidence>
<gene>
    <name evidence="1" type="ORF">DMH04_26545</name>
</gene>
<proteinExistence type="predicted"/>